<gene>
    <name evidence="14" type="primary">argF</name>
    <name evidence="13" type="ORF">DFQ00_11417</name>
    <name evidence="14" type="ORF">HUB98_19330</name>
</gene>
<dbReference type="PANTHER" id="PTHR45753:SF1">
    <property type="entry name" value="ORNITHINE CARBAMOYLTRANSFERASE, CATABOLIC"/>
    <property type="match status" value="1"/>
</dbReference>
<evidence type="ECO:0000256" key="1">
    <source>
        <dbReference type="ARBA" id="ARBA00003822"/>
    </source>
</evidence>
<evidence type="ECO:0000256" key="2">
    <source>
        <dbReference type="ARBA" id="ARBA00004496"/>
    </source>
</evidence>
<evidence type="ECO:0000313" key="15">
    <source>
        <dbReference type="Proteomes" id="UP000247790"/>
    </source>
</evidence>
<dbReference type="Proteomes" id="UP000247790">
    <property type="component" value="Unassembled WGS sequence"/>
</dbReference>
<sequence length="312" mass="35431">MLEFSFVEIDYLINSAIELKRLKNQRVFPKNLSNRNIALIFDRPSCRTRTSFVVAASDEGAHLEIFPYEDIRFGIKESVKDIARVFGRMFDGIAYRGDHSTLLELVEYAGIPVWNSLTESYHPTQVLADLMTIKERFGQLKGIKLAYVGDGRNNVVNSLIIGCLKMGVDLKIVTPNELAPSLELLKSIKEDCADELFGSVIVTDNIEEGVRDCHIIYGDVWISMGEEHLIEERIALLSKYKVTQELMSLTDNDETIYLHCLPALHDQNTIISQNHPDIMEVSEDVFESPRSFVFDQAENRMHTIKALMNATI</sequence>
<name>A0A2V4V4B9_PAEBA</name>
<evidence type="ECO:0000256" key="5">
    <source>
        <dbReference type="ARBA" id="ARBA00022490"/>
    </source>
</evidence>
<dbReference type="RefSeq" id="WP_110898102.1">
    <property type="nucleotide sequence ID" value="NZ_CP054614.1"/>
</dbReference>
<dbReference type="EC" id="2.1.3.3" evidence="4 9"/>
<evidence type="ECO:0000256" key="10">
    <source>
        <dbReference type="RuleBase" id="RU003634"/>
    </source>
</evidence>
<comment type="similarity">
    <text evidence="3">Belongs to the aspartate/ornithine carbamoyltransferase superfamily. OTCase family.</text>
</comment>
<comment type="function">
    <text evidence="1">Reversibly catalyzes the transfer of the carbamoyl group from carbamoyl phosphate (CP) to the N(epsilon) atom of ornithine (ORN) to produce L-citrulline.</text>
</comment>
<dbReference type="AlphaFoldDB" id="A0A2V4V4B9"/>
<reference evidence="14 16" key="2">
    <citation type="submission" date="2020-06" db="EMBL/GenBank/DDBJ databases">
        <title>Complete genome of Paenibacillus barcinonensis KACC11450.</title>
        <authorList>
            <person name="Kim M."/>
            <person name="Park Y.-J."/>
            <person name="Shin J.-H."/>
        </authorList>
    </citation>
    <scope>NUCLEOTIDE SEQUENCE [LARGE SCALE GENOMIC DNA]</scope>
    <source>
        <strain evidence="14 16">KACC11450</strain>
    </source>
</reference>
<evidence type="ECO:0000256" key="7">
    <source>
        <dbReference type="ARBA" id="ARBA00037919"/>
    </source>
</evidence>
<dbReference type="NCBIfam" id="TIGR00658">
    <property type="entry name" value="orni_carb_tr"/>
    <property type="match status" value="1"/>
</dbReference>
<evidence type="ECO:0000259" key="11">
    <source>
        <dbReference type="Pfam" id="PF00185"/>
    </source>
</evidence>
<proteinExistence type="inferred from homology"/>
<dbReference type="Proteomes" id="UP000509327">
    <property type="component" value="Chromosome"/>
</dbReference>
<keyword evidence="5" id="KW-0963">Cytoplasm</keyword>
<dbReference type="PANTHER" id="PTHR45753">
    <property type="entry name" value="ORNITHINE CARBAMOYLTRANSFERASE, MITOCHONDRIAL"/>
    <property type="match status" value="1"/>
</dbReference>
<dbReference type="FunFam" id="3.40.50.1370:FF:000008">
    <property type="entry name" value="Ornithine carbamoyltransferase"/>
    <property type="match status" value="1"/>
</dbReference>
<protein>
    <recommendedName>
        <fullName evidence="4 9">Ornithine carbamoyltransferase</fullName>
        <ecNumber evidence="4 9">2.1.3.3</ecNumber>
    </recommendedName>
</protein>
<keyword evidence="16" id="KW-1185">Reference proteome</keyword>
<dbReference type="OrthoDB" id="9802587at2"/>
<dbReference type="InterPro" id="IPR006130">
    <property type="entry name" value="Asp/Orn_carbamoylTrfase"/>
</dbReference>
<accession>A0A2V4V4B9</accession>
<evidence type="ECO:0000256" key="4">
    <source>
        <dbReference type="ARBA" id="ARBA00013007"/>
    </source>
</evidence>
<comment type="catalytic activity">
    <reaction evidence="8">
        <text>carbamoyl phosphate + L-ornithine = L-citrulline + phosphate + H(+)</text>
        <dbReference type="Rhea" id="RHEA:19513"/>
        <dbReference type="ChEBI" id="CHEBI:15378"/>
        <dbReference type="ChEBI" id="CHEBI:43474"/>
        <dbReference type="ChEBI" id="CHEBI:46911"/>
        <dbReference type="ChEBI" id="CHEBI:57743"/>
        <dbReference type="ChEBI" id="CHEBI:58228"/>
        <dbReference type="EC" id="2.1.3.3"/>
    </reaction>
</comment>
<dbReference type="SUPFAM" id="SSF53671">
    <property type="entry name" value="Aspartate/ornithine carbamoyltransferase"/>
    <property type="match status" value="1"/>
</dbReference>
<evidence type="ECO:0000256" key="3">
    <source>
        <dbReference type="ARBA" id="ARBA00007805"/>
    </source>
</evidence>
<dbReference type="Pfam" id="PF02729">
    <property type="entry name" value="OTCace_N"/>
    <property type="match status" value="1"/>
</dbReference>
<dbReference type="GO" id="GO:0005737">
    <property type="term" value="C:cytoplasm"/>
    <property type="evidence" value="ECO:0007669"/>
    <property type="project" value="UniProtKB-SubCell"/>
</dbReference>
<dbReference type="InterPro" id="IPR002292">
    <property type="entry name" value="Orn/put_carbamltrans"/>
</dbReference>
<evidence type="ECO:0000256" key="6">
    <source>
        <dbReference type="ARBA" id="ARBA00022679"/>
    </source>
</evidence>
<feature type="domain" description="Aspartate/ornithine carbamoyltransferase Asp/Orn-binding" evidence="11">
    <location>
        <begin position="141"/>
        <end position="310"/>
    </location>
</feature>
<dbReference type="GO" id="GO:0016597">
    <property type="term" value="F:amino acid binding"/>
    <property type="evidence" value="ECO:0007669"/>
    <property type="project" value="InterPro"/>
</dbReference>
<feature type="domain" description="Aspartate/ornithine carbamoyltransferase carbamoyl-P binding" evidence="12">
    <location>
        <begin position="3"/>
        <end position="135"/>
    </location>
</feature>
<evidence type="ECO:0000256" key="9">
    <source>
        <dbReference type="NCBIfam" id="TIGR00658"/>
    </source>
</evidence>
<dbReference type="PRINTS" id="PR00102">
    <property type="entry name" value="OTCASE"/>
</dbReference>
<keyword evidence="6 10" id="KW-0808">Transferase</keyword>
<evidence type="ECO:0000313" key="14">
    <source>
        <dbReference type="EMBL" id="QKS60243.1"/>
    </source>
</evidence>
<dbReference type="InterPro" id="IPR006131">
    <property type="entry name" value="Asp_carbamoyltransf_Asp/Orn-bd"/>
</dbReference>
<dbReference type="Gene3D" id="3.40.50.1370">
    <property type="entry name" value="Aspartate/ornithine carbamoyltransferase"/>
    <property type="match status" value="2"/>
</dbReference>
<dbReference type="GO" id="GO:0004585">
    <property type="term" value="F:ornithine carbamoyltransferase activity"/>
    <property type="evidence" value="ECO:0007669"/>
    <property type="project" value="UniProtKB-UniRule"/>
</dbReference>
<reference evidence="13 15" key="1">
    <citation type="submission" date="2018-06" db="EMBL/GenBank/DDBJ databases">
        <title>Genomic Encyclopedia of Type Strains, Phase III (KMG-III): the genomes of soil and plant-associated and newly described type strains.</title>
        <authorList>
            <person name="Whitman W."/>
        </authorList>
    </citation>
    <scope>NUCLEOTIDE SEQUENCE [LARGE SCALE GENOMIC DNA]</scope>
    <source>
        <strain evidence="13 15">CECT 7022</strain>
    </source>
</reference>
<evidence type="ECO:0000313" key="13">
    <source>
        <dbReference type="EMBL" id="PYE47277.1"/>
    </source>
</evidence>
<evidence type="ECO:0000313" key="16">
    <source>
        <dbReference type="Proteomes" id="UP000509327"/>
    </source>
</evidence>
<evidence type="ECO:0000256" key="8">
    <source>
        <dbReference type="ARBA" id="ARBA00048772"/>
    </source>
</evidence>
<dbReference type="InterPro" id="IPR006132">
    <property type="entry name" value="Asp/Orn_carbamoyltranf_P-bd"/>
</dbReference>
<organism evidence="13 15">
    <name type="scientific">Paenibacillus barcinonensis</name>
    <dbReference type="NCBI Taxonomy" id="198119"/>
    <lineage>
        <taxon>Bacteria</taxon>
        <taxon>Bacillati</taxon>
        <taxon>Bacillota</taxon>
        <taxon>Bacilli</taxon>
        <taxon>Bacillales</taxon>
        <taxon>Paenibacillaceae</taxon>
        <taxon>Paenibacillus</taxon>
    </lineage>
</organism>
<dbReference type="InterPro" id="IPR036901">
    <property type="entry name" value="Asp/Orn_carbamoylTrfase_sf"/>
</dbReference>
<dbReference type="PRINTS" id="PR00100">
    <property type="entry name" value="AOTCASE"/>
</dbReference>
<dbReference type="Pfam" id="PF00185">
    <property type="entry name" value="OTCace"/>
    <property type="match status" value="1"/>
</dbReference>
<evidence type="ECO:0000259" key="12">
    <source>
        <dbReference type="Pfam" id="PF02729"/>
    </source>
</evidence>
<dbReference type="EMBL" id="QJSW01000014">
    <property type="protein sequence ID" value="PYE47277.1"/>
    <property type="molecule type" value="Genomic_DNA"/>
</dbReference>
<dbReference type="GO" id="GO:0019240">
    <property type="term" value="P:citrulline biosynthetic process"/>
    <property type="evidence" value="ECO:0007669"/>
    <property type="project" value="TreeGrafter"/>
</dbReference>
<dbReference type="EMBL" id="CP054614">
    <property type="protein sequence ID" value="QKS60243.1"/>
    <property type="molecule type" value="Genomic_DNA"/>
</dbReference>
<dbReference type="GO" id="GO:0042450">
    <property type="term" value="P:L-arginine biosynthetic process via ornithine"/>
    <property type="evidence" value="ECO:0007669"/>
    <property type="project" value="UniProtKB-UniRule"/>
</dbReference>
<comment type="pathway">
    <text evidence="7">Amino-acid degradation; L-arginine degradation via ADI pathway; carbamoyl phosphate from L-arginine: step 2/2.</text>
</comment>
<comment type="subcellular location">
    <subcellularLocation>
        <location evidence="2">Cytoplasm</location>
    </subcellularLocation>
</comment>